<feature type="transmembrane region" description="Helical" evidence="5">
    <location>
        <begin position="184"/>
        <end position="204"/>
    </location>
</feature>
<dbReference type="PANTHER" id="PTHR32322">
    <property type="entry name" value="INNER MEMBRANE TRANSPORTER"/>
    <property type="match status" value="1"/>
</dbReference>
<name>A0A5S9QN14_9GAMM</name>
<dbReference type="SUPFAM" id="SSF103481">
    <property type="entry name" value="Multidrug resistance efflux transporter EmrE"/>
    <property type="match status" value="2"/>
</dbReference>
<feature type="transmembrane region" description="Helical" evidence="5">
    <location>
        <begin position="103"/>
        <end position="123"/>
    </location>
</feature>
<protein>
    <recommendedName>
        <fullName evidence="6">EamA domain-containing protein</fullName>
    </recommendedName>
</protein>
<sequence length="296" mass="31324">MPTLSRFFPLFVAAVTMMGFAANSILCRLAFANNDIDPGSFTLIRLVSGVFSLTIIGTLLRPSNDLKNAYGTSKNTWAGGFFLFTYAAAFSFAYTQLEAGTGALLLFGAGQFSLLMANVVLGYRLNRAEITGFSLGFGGLCVLFLPGASSPPLAGAALMALAGGSWAMYTLTGRGAPSPIHQTWINFVKSTPWVALMAIVIIVVDRPSIHISVDGAIYAMASGAIASGIIYSLWYLTLKHLSLLEATVSQLSVPSITAVGGLFLINEPITPTLILATILTLAGISIVITSQRRRNQ</sequence>
<dbReference type="Proteomes" id="UP000434580">
    <property type="component" value="Unassembled WGS sequence"/>
</dbReference>
<feature type="transmembrane region" description="Helical" evidence="5">
    <location>
        <begin position="7"/>
        <end position="31"/>
    </location>
</feature>
<feature type="transmembrane region" description="Helical" evidence="5">
    <location>
        <begin position="130"/>
        <end position="147"/>
    </location>
</feature>
<feature type="transmembrane region" description="Helical" evidence="5">
    <location>
        <begin position="80"/>
        <end position="97"/>
    </location>
</feature>
<keyword evidence="4 5" id="KW-0472">Membrane</keyword>
<evidence type="ECO:0000313" key="8">
    <source>
        <dbReference type="EMBL" id="CAA0115711.1"/>
    </source>
</evidence>
<dbReference type="EMBL" id="CACSII010000005">
    <property type="protein sequence ID" value="CAA0096368.1"/>
    <property type="molecule type" value="Genomic_DNA"/>
</dbReference>
<keyword evidence="3 5" id="KW-1133">Transmembrane helix</keyword>
<dbReference type="EMBL" id="CACSII010000018">
    <property type="protein sequence ID" value="CAA0115711.1"/>
    <property type="molecule type" value="Genomic_DNA"/>
</dbReference>
<dbReference type="PANTHER" id="PTHR32322:SF9">
    <property type="entry name" value="AMINO-ACID METABOLITE EFFLUX PUMP-RELATED"/>
    <property type="match status" value="1"/>
</dbReference>
<evidence type="ECO:0000313" key="7">
    <source>
        <dbReference type="EMBL" id="CAA0096368.1"/>
    </source>
</evidence>
<reference evidence="8 9" key="1">
    <citation type="submission" date="2019-11" db="EMBL/GenBank/DDBJ databases">
        <authorList>
            <person name="Holert J."/>
        </authorList>
    </citation>
    <scope>NUCLEOTIDE SEQUENCE [LARGE SCALE GENOMIC DNA]</scope>
    <source>
        <strain evidence="8">BC5_2</strain>
    </source>
</reference>
<evidence type="ECO:0000259" key="6">
    <source>
        <dbReference type="Pfam" id="PF00892"/>
    </source>
</evidence>
<dbReference type="Pfam" id="PF00892">
    <property type="entry name" value="EamA"/>
    <property type="match status" value="1"/>
</dbReference>
<evidence type="ECO:0000256" key="1">
    <source>
        <dbReference type="ARBA" id="ARBA00004141"/>
    </source>
</evidence>
<evidence type="ECO:0000256" key="3">
    <source>
        <dbReference type="ARBA" id="ARBA00022989"/>
    </source>
</evidence>
<feature type="transmembrane region" description="Helical" evidence="5">
    <location>
        <begin position="216"/>
        <end position="236"/>
    </location>
</feature>
<evidence type="ECO:0000256" key="5">
    <source>
        <dbReference type="SAM" id="Phobius"/>
    </source>
</evidence>
<accession>A0A5S9QN14</accession>
<evidence type="ECO:0000256" key="2">
    <source>
        <dbReference type="ARBA" id="ARBA00022692"/>
    </source>
</evidence>
<comment type="subcellular location">
    <subcellularLocation>
        <location evidence="1">Membrane</location>
        <topology evidence="1">Multi-pass membrane protein</topology>
    </subcellularLocation>
</comment>
<feature type="transmembrane region" description="Helical" evidence="5">
    <location>
        <begin position="271"/>
        <end position="290"/>
    </location>
</feature>
<proteinExistence type="predicted"/>
<dbReference type="OrthoDB" id="321830at2"/>
<dbReference type="InterPro" id="IPR000620">
    <property type="entry name" value="EamA_dom"/>
</dbReference>
<dbReference type="InterPro" id="IPR037185">
    <property type="entry name" value="EmrE-like"/>
</dbReference>
<dbReference type="AlphaFoldDB" id="A0A5S9QN14"/>
<evidence type="ECO:0000256" key="4">
    <source>
        <dbReference type="ARBA" id="ARBA00023136"/>
    </source>
</evidence>
<evidence type="ECO:0000313" key="9">
    <source>
        <dbReference type="Proteomes" id="UP000434580"/>
    </source>
</evidence>
<dbReference type="GO" id="GO:0016020">
    <property type="term" value="C:membrane"/>
    <property type="evidence" value="ECO:0007669"/>
    <property type="project" value="UniProtKB-SubCell"/>
</dbReference>
<gene>
    <name evidence="8" type="ORF">DPBNPPHM_01981</name>
    <name evidence="7" type="ORF">DPBNPPHM_03401</name>
</gene>
<feature type="domain" description="EamA" evidence="6">
    <location>
        <begin position="154"/>
        <end position="288"/>
    </location>
</feature>
<keyword evidence="2 5" id="KW-0812">Transmembrane</keyword>
<feature type="transmembrane region" description="Helical" evidence="5">
    <location>
        <begin position="43"/>
        <end position="60"/>
    </location>
</feature>
<dbReference type="InterPro" id="IPR050638">
    <property type="entry name" value="AA-Vitamin_Transporters"/>
</dbReference>
<organism evidence="8 9">
    <name type="scientific">BD1-7 clade bacterium</name>
    <dbReference type="NCBI Taxonomy" id="2029982"/>
    <lineage>
        <taxon>Bacteria</taxon>
        <taxon>Pseudomonadati</taxon>
        <taxon>Pseudomonadota</taxon>
        <taxon>Gammaproteobacteria</taxon>
        <taxon>Cellvibrionales</taxon>
        <taxon>Spongiibacteraceae</taxon>
        <taxon>BD1-7 clade</taxon>
    </lineage>
</organism>